<sequence>MGKLPMRVTRWFGGCFEFSPPNCHFSSKFWAYSALTPNLRVRIIFCQLSQVLFVMGKLPVRVTW</sequence>
<evidence type="ECO:0000313" key="2">
    <source>
        <dbReference type="Proteomes" id="UP000593564"/>
    </source>
</evidence>
<reference evidence="1 2" key="2">
    <citation type="submission" date="2020-07" db="EMBL/GenBank/DDBJ databases">
        <title>Genome assembly of wild tea tree DASZ reveals pedigree and selection history of tea varieties.</title>
        <authorList>
            <person name="Zhang W."/>
        </authorList>
    </citation>
    <scope>NUCLEOTIDE SEQUENCE [LARGE SCALE GENOMIC DNA]</scope>
    <source>
        <strain evidence="2">cv. G240</strain>
        <tissue evidence="1">Leaf</tissue>
    </source>
</reference>
<accession>A0A7J7FXY6</accession>
<reference evidence="2" key="1">
    <citation type="journal article" date="2020" name="Nat. Commun.">
        <title>Genome assembly of wild tea tree DASZ reveals pedigree and selection history of tea varieties.</title>
        <authorList>
            <person name="Zhang W."/>
            <person name="Zhang Y."/>
            <person name="Qiu H."/>
            <person name="Guo Y."/>
            <person name="Wan H."/>
            <person name="Zhang X."/>
            <person name="Scossa F."/>
            <person name="Alseekh S."/>
            <person name="Zhang Q."/>
            <person name="Wang P."/>
            <person name="Xu L."/>
            <person name="Schmidt M.H."/>
            <person name="Jia X."/>
            <person name="Li D."/>
            <person name="Zhu A."/>
            <person name="Guo F."/>
            <person name="Chen W."/>
            <person name="Ni D."/>
            <person name="Usadel B."/>
            <person name="Fernie A.R."/>
            <person name="Wen W."/>
        </authorList>
    </citation>
    <scope>NUCLEOTIDE SEQUENCE [LARGE SCALE GENOMIC DNA]</scope>
    <source>
        <strain evidence="2">cv. G240</strain>
    </source>
</reference>
<protein>
    <submittedName>
        <fullName evidence="1">Uncharacterized protein</fullName>
    </submittedName>
</protein>
<comment type="caution">
    <text evidence="1">The sequence shown here is derived from an EMBL/GenBank/DDBJ whole genome shotgun (WGS) entry which is preliminary data.</text>
</comment>
<dbReference type="EMBL" id="JACBKZ010000014">
    <property type="protein sequence ID" value="KAF5933205.1"/>
    <property type="molecule type" value="Genomic_DNA"/>
</dbReference>
<proteinExistence type="predicted"/>
<gene>
    <name evidence="1" type="ORF">HYC85_029376</name>
</gene>
<evidence type="ECO:0000313" key="1">
    <source>
        <dbReference type="EMBL" id="KAF5933205.1"/>
    </source>
</evidence>
<dbReference type="Proteomes" id="UP000593564">
    <property type="component" value="Unassembled WGS sequence"/>
</dbReference>
<name>A0A7J7FXY6_CAMSI</name>
<keyword evidence="2" id="KW-1185">Reference proteome</keyword>
<dbReference type="AlphaFoldDB" id="A0A7J7FXY6"/>
<organism evidence="1 2">
    <name type="scientific">Camellia sinensis</name>
    <name type="common">Tea plant</name>
    <name type="synonym">Thea sinensis</name>
    <dbReference type="NCBI Taxonomy" id="4442"/>
    <lineage>
        <taxon>Eukaryota</taxon>
        <taxon>Viridiplantae</taxon>
        <taxon>Streptophyta</taxon>
        <taxon>Embryophyta</taxon>
        <taxon>Tracheophyta</taxon>
        <taxon>Spermatophyta</taxon>
        <taxon>Magnoliopsida</taxon>
        <taxon>eudicotyledons</taxon>
        <taxon>Gunneridae</taxon>
        <taxon>Pentapetalae</taxon>
        <taxon>asterids</taxon>
        <taxon>Ericales</taxon>
        <taxon>Theaceae</taxon>
        <taxon>Camellia</taxon>
    </lineage>
</organism>